<gene>
    <name evidence="1" type="ORF">CBP51_00540</name>
</gene>
<dbReference type="InterPro" id="IPR005358">
    <property type="entry name" value="Puta_zinc/iron-chelating_dom"/>
</dbReference>
<evidence type="ECO:0000313" key="2">
    <source>
        <dbReference type="Proteomes" id="UP000216101"/>
    </source>
</evidence>
<dbReference type="EMBL" id="NHNI01000001">
    <property type="protein sequence ID" value="OZY85576.1"/>
    <property type="molecule type" value="Genomic_DNA"/>
</dbReference>
<dbReference type="AlphaFoldDB" id="A0A266Q7H7"/>
<organism evidence="1 2">
    <name type="scientific">Cellvibrio mixtus</name>
    <dbReference type="NCBI Taxonomy" id="39650"/>
    <lineage>
        <taxon>Bacteria</taxon>
        <taxon>Pseudomonadati</taxon>
        <taxon>Pseudomonadota</taxon>
        <taxon>Gammaproteobacteria</taxon>
        <taxon>Cellvibrionales</taxon>
        <taxon>Cellvibrionaceae</taxon>
        <taxon>Cellvibrio</taxon>
    </lineage>
</organism>
<keyword evidence="2" id="KW-1185">Reference proteome</keyword>
<reference evidence="2" key="1">
    <citation type="submission" date="2017-05" db="EMBL/GenBank/DDBJ databases">
        <authorList>
            <person name="Barney B.M."/>
        </authorList>
    </citation>
    <scope>NUCLEOTIDE SEQUENCE [LARGE SCALE GENOMIC DNA]</scope>
    <source>
        <strain evidence="2">PSBB022</strain>
    </source>
</reference>
<sequence length="126" mass="13543">MSLESPCLSCGACCAHFRVSFYWGECQSTGGIVPDDLTLQVSPHHACMKGTEAHPVHCTALEGVVGSQVSCSIYENRPSTCREFDILDEQGQLNEACTRARAHYGLPPVLLAVDQHLDTGGIQALP</sequence>
<evidence type="ECO:0000313" key="1">
    <source>
        <dbReference type="EMBL" id="OZY85576.1"/>
    </source>
</evidence>
<dbReference type="Proteomes" id="UP000216101">
    <property type="component" value="Unassembled WGS sequence"/>
</dbReference>
<protein>
    <submittedName>
        <fullName evidence="1">Zinc/iron-chelating domain-containing protein</fullName>
    </submittedName>
</protein>
<proteinExistence type="predicted"/>
<dbReference type="Pfam" id="PF03692">
    <property type="entry name" value="CxxCxxCC"/>
    <property type="match status" value="1"/>
</dbReference>
<comment type="caution">
    <text evidence="1">The sequence shown here is derived from an EMBL/GenBank/DDBJ whole genome shotgun (WGS) entry which is preliminary data.</text>
</comment>
<name>A0A266Q7H7_9GAMM</name>
<accession>A0A266Q7H7</accession>